<sequence>MVDAKKSGSGKLKNIARFSIRAKGIVQGVGFRPFVYRVAHKYDLSGWVCNSSGGVVIEAEGVKENLKKFIREIEERPPVLAHIEKIEVRGGLPLQGYKDFEIRKSLKEDSQFVPVSPDVSTCEECLKELFDPDERRYLYPFINCTNCGPRFTITRDIPYDRQNTTMDCFRMCPTCLQEYQDPLNRRFHAEPNCCPQCGPRLTLMSHQEEITGVDPVKETIKLLKKGHIVAIKGLGGFHLACDAENDEAVENLRKRKLRTYKPFAIMSYDLQSVKRYCYVNPDEEKILTNPRRPIVLLLKKPKSPISSLVAPHNGYLGVMLPYTPLHYLLLKDSFLALVMTSGNLSEEPITISNREALERLKGLADFFLMHDREIHLRCDDSVVFVEEGKERLIRRSRGFAPEPLYLPIQSPGILACGAELKNTFCLSKGNLYFISQHIGDLENVDAYNFFQDTISHYQKFFRIEPCFIACDLHPDYLSTRYAKELRGKKLLTVQHHHAHIGGCMAENGLDEKVIGVAFDGTGYGDDGKIWGSEFLVADYSSFKRRGHLRYTPMPGGEAAIKNPSRMALSFLFCLFGREILHLNLDFLSRLNEKEVKIIMGQIEKKINSPLTSSCGRLFDAVSSLIGVRDSITYEGQAAIELEMMVSEDGTIGSGYKWRVLEEDDQLIVDTWEIIGEIIEDLKKKVPKSVIAVRFHQTMADIISGICGRIREEEGLNKVVLSGGVFQNRLLLKKTLDNLRRYQFEPFFHQRVPTNDGGICLGQAVIAARKVQGCA</sequence>
<dbReference type="Pfam" id="PF01300">
    <property type="entry name" value="Sua5_yciO_yrdC"/>
    <property type="match status" value="1"/>
</dbReference>
<comment type="catalytic activity">
    <reaction evidence="9">
        <text>an acyl phosphate + H2O = a carboxylate + phosphate + H(+)</text>
        <dbReference type="Rhea" id="RHEA:14965"/>
        <dbReference type="ChEBI" id="CHEBI:15377"/>
        <dbReference type="ChEBI" id="CHEBI:15378"/>
        <dbReference type="ChEBI" id="CHEBI:29067"/>
        <dbReference type="ChEBI" id="CHEBI:43474"/>
        <dbReference type="ChEBI" id="CHEBI:59918"/>
        <dbReference type="EC" id="3.6.1.7"/>
    </reaction>
</comment>
<dbReference type="GO" id="GO:0016743">
    <property type="term" value="F:carboxyl- or carbamoyltransferase activity"/>
    <property type="evidence" value="ECO:0007669"/>
    <property type="project" value="UniProtKB-UniRule"/>
</dbReference>
<dbReference type="Gene3D" id="3.90.870.50">
    <property type="match status" value="1"/>
</dbReference>
<protein>
    <recommendedName>
        <fullName evidence="8">Carbamoyltransferase</fullName>
        <ecNumber evidence="8">6.2.-.-</ecNumber>
    </recommendedName>
</protein>
<dbReference type="SUPFAM" id="SSF55821">
    <property type="entry name" value="YrdC/RibB"/>
    <property type="match status" value="1"/>
</dbReference>
<dbReference type="Gene3D" id="3.30.110.120">
    <property type="match status" value="1"/>
</dbReference>
<dbReference type="GO" id="GO:0051604">
    <property type="term" value="P:protein maturation"/>
    <property type="evidence" value="ECO:0007669"/>
    <property type="project" value="TreeGrafter"/>
</dbReference>
<evidence type="ECO:0000256" key="5">
    <source>
        <dbReference type="ARBA" id="ARBA00022771"/>
    </source>
</evidence>
<dbReference type="PROSITE" id="PS51160">
    <property type="entry name" value="ACYLPHOSPHATASE_3"/>
    <property type="match status" value="1"/>
</dbReference>
<evidence type="ECO:0000256" key="1">
    <source>
        <dbReference type="ARBA" id="ARBA00004711"/>
    </source>
</evidence>
<dbReference type="InterPro" id="IPR001792">
    <property type="entry name" value="Acylphosphatase-like_dom"/>
</dbReference>
<accession>A0A420ZBW1</accession>
<dbReference type="PROSITE" id="PS51163">
    <property type="entry name" value="YRDC"/>
    <property type="match status" value="1"/>
</dbReference>
<evidence type="ECO:0000256" key="8">
    <source>
        <dbReference type="PIRNR" id="PIRNR006256"/>
    </source>
</evidence>
<comment type="similarity">
    <text evidence="2 8">Belongs to the carbamoyltransferase HypF family.</text>
</comment>
<evidence type="ECO:0000256" key="9">
    <source>
        <dbReference type="PROSITE-ProRule" id="PRU00520"/>
    </source>
</evidence>
<dbReference type="InterPro" id="IPR017945">
    <property type="entry name" value="DHBP_synth_RibB-like_a/b_dom"/>
</dbReference>
<dbReference type="SUPFAM" id="SSF53067">
    <property type="entry name" value="Actin-like ATPase domain"/>
    <property type="match status" value="1"/>
</dbReference>
<comment type="pathway">
    <text evidence="1">Protein modification; [NiFe] hydrogenase maturation.</text>
</comment>
<evidence type="ECO:0000256" key="7">
    <source>
        <dbReference type="ARBA" id="ARBA00048220"/>
    </source>
</evidence>
<dbReference type="GO" id="GO:0003998">
    <property type="term" value="F:acylphosphatase activity"/>
    <property type="evidence" value="ECO:0007669"/>
    <property type="project" value="UniProtKB-EC"/>
</dbReference>
<evidence type="ECO:0000256" key="6">
    <source>
        <dbReference type="ARBA" id="ARBA00022833"/>
    </source>
</evidence>
<dbReference type="GO" id="GO:0003725">
    <property type="term" value="F:double-stranded RNA binding"/>
    <property type="evidence" value="ECO:0007669"/>
    <property type="project" value="InterPro"/>
</dbReference>
<keyword evidence="12" id="KW-0808">Transferase</keyword>
<comment type="catalytic activity">
    <reaction evidence="7">
        <text>C-terminal L-cysteinyl-[HypE protein] + carbamoyl phosphate + ATP + H2O = C-terminal S-carboxamide-L-cysteinyl-[HypE protein] + AMP + phosphate + diphosphate + H(+)</text>
        <dbReference type="Rhea" id="RHEA:55636"/>
        <dbReference type="Rhea" id="RHEA-COMP:14247"/>
        <dbReference type="Rhea" id="RHEA-COMP:14392"/>
        <dbReference type="ChEBI" id="CHEBI:15377"/>
        <dbReference type="ChEBI" id="CHEBI:15378"/>
        <dbReference type="ChEBI" id="CHEBI:30616"/>
        <dbReference type="ChEBI" id="CHEBI:33019"/>
        <dbReference type="ChEBI" id="CHEBI:43474"/>
        <dbReference type="ChEBI" id="CHEBI:58228"/>
        <dbReference type="ChEBI" id="CHEBI:76913"/>
        <dbReference type="ChEBI" id="CHEBI:139126"/>
        <dbReference type="ChEBI" id="CHEBI:456215"/>
    </reaction>
</comment>
<evidence type="ECO:0000256" key="4">
    <source>
        <dbReference type="ARBA" id="ARBA00022723"/>
    </source>
</evidence>
<dbReference type="PANTHER" id="PTHR42959:SF1">
    <property type="entry name" value="CARBAMOYLTRANSFERASE HYPF"/>
    <property type="match status" value="1"/>
</dbReference>
<dbReference type="Pfam" id="PF22521">
    <property type="entry name" value="HypF_C_2"/>
    <property type="match status" value="1"/>
</dbReference>
<dbReference type="InterPro" id="IPR006070">
    <property type="entry name" value="Sua5-like_dom"/>
</dbReference>
<dbReference type="PIRSF" id="PIRSF006256">
    <property type="entry name" value="CMPcnvr_hdrg_mat"/>
    <property type="match status" value="1"/>
</dbReference>
<dbReference type="NCBIfam" id="TIGR00143">
    <property type="entry name" value="hypF"/>
    <property type="match status" value="1"/>
</dbReference>
<evidence type="ECO:0000256" key="3">
    <source>
        <dbReference type="ARBA" id="ARBA00022598"/>
    </source>
</evidence>
<dbReference type="EC" id="6.2.-.-" evidence="8"/>
<evidence type="ECO:0000313" key="12">
    <source>
        <dbReference type="EMBL" id="RLC36569.1"/>
    </source>
</evidence>
<dbReference type="InterPro" id="IPR004421">
    <property type="entry name" value="Carbamoyltransferase_HypF"/>
</dbReference>
<dbReference type="InterPro" id="IPR051060">
    <property type="entry name" value="Carbamoyltrans_HypF-like"/>
</dbReference>
<organism evidence="12 13">
    <name type="scientific">candidate division Kazan bacterium</name>
    <dbReference type="NCBI Taxonomy" id="2202143"/>
    <lineage>
        <taxon>Bacteria</taxon>
        <taxon>Bacteria division Kazan-3B-28</taxon>
    </lineage>
</organism>
<feature type="domain" description="Acylphosphatase-like" evidence="10">
    <location>
        <begin position="17"/>
        <end position="104"/>
    </location>
</feature>
<dbReference type="Gene3D" id="3.30.420.360">
    <property type="match status" value="1"/>
</dbReference>
<evidence type="ECO:0000259" key="10">
    <source>
        <dbReference type="PROSITE" id="PS51160"/>
    </source>
</evidence>
<dbReference type="EMBL" id="QMNG01000045">
    <property type="protein sequence ID" value="RLC36569.1"/>
    <property type="molecule type" value="Genomic_DNA"/>
</dbReference>
<keyword evidence="5" id="KW-0863">Zinc-finger</keyword>
<comment type="caution">
    <text evidence="12">The sequence shown here is derived from an EMBL/GenBank/DDBJ whole genome shotgun (WGS) entry which is preliminary data.</text>
</comment>
<keyword evidence="9" id="KW-0378">Hydrolase</keyword>
<dbReference type="Pfam" id="PF17788">
    <property type="entry name" value="HypF_C"/>
    <property type="match status" value="1"/>
</dbReference>
<dbReference type="PANTHER" id="PTHR42959">
    <property type="entry name" value="CARBAMOYLTRANSFERASE"/>
    <property type="match status" value="1"/>
</dbReference>
<dbReference type="UniPathway" id="UPA00335"/>
<evidence type="ECO:0000313" key="13">
    <source>
        <dbReference type="Proteomes" id="UP000281261"/>
    </source>
</evidence>
<dbReference type="Pfam" id="PF00708">
    <property type="entry name" value="Acylphosphatase"/>
    <property type="match status" value="1"/>
</dbReference>
<feature type="domain" description="YrdC-like" evidence="11">
    <location>
        <begin position="213"/>
        <end position="398"/>
    </location>
</feature>
<dbReference type="FunFam" id="3.30.420.40:FF:000124">
    <property type="entry name" value="Carbamoyltransferase HypF"/>
    <property type="match status" value="1"/>
</dbReference>
<dbReference type="Gene3D" id="3.30.420.40">
    <property type="match status" value="1"/>
</dbReference>
<dbReference type="InterPro" id="IPR011125">
    <property type="entry name" value="Znf_HypF"/>
</dbReference>
<name>A0A420ZBW1_UNCK3</name>
<dbReference type="InterPro" id="IPR043129">
    <property type="entry name" value="ATPase_NBD"/>
</dbReference>
<keyword evidence="6" id="KW-0862">Zinc</keyword>
<dbReference type="GO" id="GO:0016874">
    <property type="term" value="F:ligase activity"/>
    <property type="evidence" value="ECO:0007669"/>
    <property type="project" value="UniProtKB-UniRule"/>
</dbReference>
<proteinExistence type="inferred from homology"/>
<dbReference type="InterPro" id="IPR055128">
    <property type="entry name" value="HypF_C_2"/>
</dbReference>
<dbReference type="InterPro" id="IPR036046">
    <property type="entry name" value="Acylphosphatase-like_dom_sf"/>
</dbReference>
<feature type="active site" evidence="9">
    <location>
        <position position="50"/>
    </location>
</feature>
<keyword evidence="3" id="KW-0436">Ligase</keyword>
<keyword evidence="4" id="KW-0479">Metal-binding</keyword>
<evidence type="ECO:0000259" key="11">
    <source>
        <dbReference type="PROSITE" id="PS51163"/>
    </source>
</evidence>
<dbReference type="AlphaFoldDB" id="A0A420ZBW1"/>
<dbReference type="GO" id="GO:0008270">
    <property type="term" value="F:zinc ion binding"/>
    <property type="evidence" value="ECO:0007669"/>
    <property type="project" value="UniProtKB-KW"/>
</dbReference>
<dbReference type="Proteomes" id="UP000281261">
    <property type="component" value="Unassembled WGS sequence"/>
</dbReference>
<dbReference type="InterPro" id="IPR041440">
    <property type="entry name" value="HypF_C"/>
</dbReference>
<gene>
    <name evidence="12" type="primary">hypF</name>
    <name evidence="12" type="ORF">DRH29_04310</name>
</gene>
<dbReference type="Pfam" id="PF07503">
    <property type="entry name" value="zf-HYPF"/>
    <property type="match status" value="2"/>
</dbReference>
<feature type="active site" evidence="9">
    <location>
        <position position="32"/>
    </location>
</feature>
<reference evidence="12 13" key="1">
    <citation type="submission" date="2018-06" db="EMBL/GenBank/DDBJ databases">
        <title>Extensive metabolic versatility and redundancy in microbially diverse, dynamic hydrothermal sediments.</title>
        <authorList>
            <person name="Dombrowski N."/>
            <person name="Teske A."/>
            <person name="Baker B.J."/>
        </authorList>
    </citation>
    <scope>NUCLEOTIDE SEQUENCE [LARGE SCALE GENOMIC DNA]</scope>
    <source>
        <strain evidence="12">B79_G16</strain>
    </source>
</reference>
<evidence type="ECO:0000256" key="2">
    <source>
        <dbReference type="ARBA" id="ARBA00008097"/>
    </source>
</evidence>
<dbReference type="SUPFAM" id="SSF54975">
    <property type="entry name" value="Acylphosphatase/BLUF domain-like"/>
    <property type="match status" value="1"/>
</dbReference>